<comment type="caution">
    <text evidence="1">The sequence shown here is derived from an EMBL/GenBank/DDBJ whole genome shotgun (WGS) entry which is preliminary data.</text>
</comment>
<sequence length="78" mass="8918">MAIIKDIVSREIIAFNLSTRHDSDLVLKTLKEALLKTNKQTNKLLSPIILVKQYNPFLDAENQVNESFAVMVNPDIRH</sequence>
<dbReference type="EMBL" id="PFNJ01000080">
    <property type="protein sequence ID" value="PIZ42201.1"/>
    <property type="molecule type" value="Genomic_DNA"/>
</dbReference>
<protein>
    <submittedName>
        <fullName evidence="1">Uncharacterized protein</fullName>
    </submittedName>
</protein>
<dbReference type="Proteomes" id="UP000230970">
    <property type="component" value="Unassembled WGS sequence"/>
</dbReference>
<name>A0A2M7TAY1_UNCKA</name>
<dbReference type="AlphaFoldDB" id="A0A2M7TAY1"/>
<reference evidence="2" key="1">
    <citation type="submission" date="2017-09" db="EMBL/GenBank/DDBJ databases">
        <title>Depth-based differentiation of microbial function through sediment-hosted aquifers and enrichment of novel symbionts in the deep terrestrial subsurface.</title>
        <authorList>
            <person name="Probst A.J."/>
            <person name="Ladd B."/>
            <person name="Jarett J.K."/>
            <person name="Geller-Mcgrath D.E."/>
            <person name="Sieber C.M.K."/>
            <person name="Emerson J.B."/>
            <person name="Anantharaman K."/>
            <person name="Thomas B.C."/>
            <person name="Malmstrom R."/>
            <person name="Stieglmeier M."/>
            <person name="Klingl A."/>
            <person name="Woyke T."/>
            <person name="Ryan C.M."/>
            <person name="Banfield J.F."/>
        </authorList>
    </citation>
    <scope>NUCLEOTIDE SEQUENCE [LARGE SCALE GENOMIC DNA]</scope>
</reference>
<gene>
    <name evidence="1" type="ORF">COY34_03270</name>
</gene>
<evidence type="ECO:0000313" key="2">
    <source>
        <dbReference type="Proteomes" id="UP000230970"/>
    </source>
</evidence>
<proteinExistence type="predicted"/>
<organism evidence="1 2">
    <name type="scientific">candidate division WWE3 bacterium CG_4_10_14_0_2_um_filter_42_8</name>
    <dbReference type="NCBI Taxonomy" id="1975074"/>
    <lineage>
        <taxon>Bacteria</taxon>
        <taxon>Katanobacteria</taxon>
    </lineage>
</organism>
<accession>A0A2M7TAY1</accession>
<evidence type="ECO:0000313" key="1">
    <source>
        <dbReference type="EMBL" id="PIZ42201.1"/>
    </source>
</evidence>